<dbReference type="RefSeq" id="WP_200392814.1">
    <property type="nucleotide sequence ID" value="NZ_JAENIO010000050.1"/>
</dbReference>
<organism evidence="1 2">
    <name type="scientific">Roseibacillus ishigakijimensis</name>
    <dbReference type="NCBI Taxonomy" id="454146"/>
    <lineage>
        <taxon>Bacteria</taxon>
        <taxon>Pseudomonadati</taxon>
        <taxon>Verrucomicrobiota</taxon>
        <taxon>Verrucomicrobiia</taxon>
        <taxon>Verrucomicrobiales</taxon>
        <taxon>Verrucomicrobiaceae</taxon>
        <taxon>Roseibacillus</taxon>
    </lineage>
</organism>
<name>A0A934RWE0_9BACT</name>
<gene>
    <name evidence="1" type="ORF">JIN78_15025</name>
</gene>
<reference evidence="1" key="1">
    <citation type="submission" date="2021-01" db="EMBL/GenBank/DDBJ databases">
        <title>Modified the classification status of verrucomicrobia.</title>
        <authorList>
            <person name="Feng X."/>
        </authorList>
    </citation>
    <scope>NUCLEOTIDE SEQUENCE</scope>
    <source>
        <strain evidence="1">KCTC 12986</strain>
    </source>
</reference>
<evidence type="ECO:0000313" key="1">
    <source>
        <dbReference type="EMBL" id="MBK1835380.1"/>
    </source>
</evidence>
<dbReference type="AlphaFoldDB" id="A0A934RWE0"/>
<sequence>MRAFRKIIFSEDDLATLEGYYLAKHESGRDYRRRDLQTLLNNWTGELDRARNWKPETTTKPEPTFKL</sequence>
<protein>
    <submittedName>
        <fullName evidence="1">Uncharacterized protein</fullName>
    </submittedName>
</protein>
<dbReference type="Proteomes" id="UP000604083">
    <property type="component" value="Unassembled WGS sequence"/>
</dbReference>
<evidence type="ECO:0000313" key="2">
    <source>
        <dbReference type="Proteomes" id="UP000604083"/>
    </source>
</evidence>
<keyword evidence="2" id="KW-1185">Reference proteome</keyword>
<comment type="caution">
    <text evidence="1">The sequence shown here is derived from an EMBL/GenBank/DDBJ whole genome shotgun (WGS) entry which is preliminary data.</text>
</comment>
<proteinExistence type="predicted"/>
<dbReference type="EMBL" id="JAENIO010000050">
    <property type="protein sequence ID" value="MBK1835380.1"/>
    <property type="molecule type" value="Genomic_DNA"/>
</dbReference>
<accession>A0A934RWE0</accession>